<evidence type="ECO:0008006" key="6">
    <source>
        <dbReference type="Google" id="ProtNLM"/>
    </source>
</evidence>
<dbReference type="EMBL" id="CP097502">
    <property type="protein sequence ID" value="URD74331.1"/>
    <property type="molecule type" value="Genomic_DNA"/>
</dbReference>
<dbReference type="Pfam" id="PF12552">
    <property type="entry name" value="DUF3741"/>
    <property type="match status" value="1"/>
</dbReference>
<accession>A0A9E7ECC5</accession>
<feature type="domain" description="DUF3741" evidence="2">
    <location>
        <begin position="321"/>
        <end position="365"/>
    </location>
</feature>
<gene>
    <name evidence="4" type="ORF">MUK42_09046</name>
</gene>
<keyword evidence="5" id="KW-1185">Reference proteome</keyword>
<reference evidence="4" key="1">
    <citation type="submission" date="2022-05" db="EMBL/GenBank/DDBJ databases">
        <title>The Musa troglodytarum L. genome provides insights into the mechanism of non-climacteric behaviour and enrichment of carotenoids.</title>
        <authorList>
            <person name="Wang J."/>
        </authorList>
    </citation>
    <scope>NUCLEOTIDE SEQUENCE</scope>
    <source>
        <tissue evidence="4">Leaf</tissue>
    </source>
</reference>
<proteinExistence type="predicted"/>
<organism evidence="4 5">
    <name type="scientific">Musa troglodytarum</name>
    <name type="common">fe'i banana</name>
    <dbReference type="NCBI Taxonomy" id="320322"/>
    <lineage>
        <taxon>Eukaryota</taxon>
        <taxon>Viridiplantae</taxon>
        <taxon>Streptophyta</taxon>
        <taxon>Embryophyta</taxon>
        <taxon>Tracheophyta</taxon>
        <taxon>Spermatophyta</taxon>
        <taxon>Magnoliopsida</taxon>
        <taxon>Liliopsida</taxon>
        <taxon>Zingiberales</taxon>
        <taxon>Musaceae</taxon>
        <taxon>Musa</taxon>
    </lineage>
</organism>
<feature type="compositionally biased region" description="Polar residues" evidence="1">
    <location>
        <begin position="745"/>
        <end position="754"/>
    </location>
</feature>
<feature type="region of interest" description="Disordered" evidence="1">
    <location>
        <begin position="644"/>
        <end position="786"/>
    </location>
</feature>
<feature type="region of interest" description="Disordered" evidence="1">
    <location>
        <begin position="825"/>
        <end position="847"/>
    </location>
</feature>
<protein>
    <recommendedName>
        <fullName evidence="6">DUF4378 domain-containing protein</fullName>
    </recommendedName>
</protein>
<evidence type="ECO:0000259" key="3">
    <source>
        <dbReference type="Pfam" id="PF14309"/>
    </source>
</evidence>
<dbReference type="AlphaFoldDB" id="A0A9E7ECC5"/>
<name>A0A9E7ECC5_9LILI</name>
<feature type="compositionally biased region" description="Basic and acidic residues" evidence="1">
    <location>
        <begin position="728"/>
        <end position="744"/>
    </location>
</feature>
<dbReference type="InterPro" id="IPR025486">
    <property type="entry name" value="DUF4378"/>
</dbReference>
<dbReference type="PANTHER" id="PTHR46634:SF3">
    <property type="entry name" value="M REDUCTASE II SUBUNIT GAMMA, PUTATIVE (DUF3741)-RELATED"/>
    <property type="match status" value="1"/>
</dbReference>
<dbReference type="InterPro" id="IPR022212">
    <property type="entry name" value="DUF3741"/>
</dbReference>
<dbReference type="OrthoDB" id="1932693at2759"/>
<dbReference type="PANTHER" id="PTHR46634">
    <property type="entry name" value="M REDUCTASE II SUBUNIT GAMMA, PUTATIVE (DUF3741)-RELATED"/>
    <property type="match status" value="1"/>
</dbReference>
<evidence type="ECO:0000313" key="5">
    <source>
        <dbReference type="Proteomes" id="UP001055439"/>
    </source>
</evidence>
<evidence type="ECO:0000259" key="2">
    <source>
        <dbReference type="Pfam" id="PF12552"/>
    </source>
</evidence>
<evidence type="ECO:0000256" key="1">
    <source>
        <dbReference type="SAM" id="MobiDB-lite"/>
    </source>
</evidence>
<feature type="compositionally biased region" description="Polar residues" evidence="1">
    <location>
        <begin position="688"/>
        <end position="711"/>
    </location>
</feature>
<dbReference type="Proteomes" id="UP001055439">
    <property type="component" value="Chromosome 1"/>
</dbReference>
<dbReference type="Pfam" id="PF14309">
    <property type="entry name" value="DUF4378"/>
    <property type="match status" value="1"/>
</dbReference>
<sequence length="1055" mass="116946">MASFLEPQVNTPSYFPFRLLDRKGRLLQALHRRPGICVILDQTRGMTVKFQFVHRSRIVLGTVYKRSPASAAWRWEGGADVGVGGVRRDSARPELKSREEDGYSLNGFRSRKEMDLPDSLPGCMGRMISLFDLSAGMTKTKLLTEKPHMDAAIGSAVGRNCSDAVEKPIYPAVAETQSKQIVNEQRSGSWNKNSGRTPIKMLLSQEMQGDAEPRQKPASVVARLMGLESFPVQRSVTASRQIRSKGGLRDSLTGELRHPKHDFVDRSMAYESRSCAHEKKDYRDVYEIQRQPSKNVWVKDQSPLKARHDENSYQKRMDLVRQKFTEAKRLATDEKLLDSKEFQDAVEVLNSNRDLFLKFLDEPNSLFTKQRLFELQSVSLPSPQRTRITVLKPSIAMEEKSDRSMGRELLADSGESVGRTNKHRWSSAFSEPNVHKSQPTRIVVLKPSPGKFDDTKTRFTDNLPTLLDGGVSSGAPVTDESVGSREVAKEITRQMRESLSSNRDEALLSSVLSNGYIGDESSFHRSESEFMEDEAGCLSGSEIATPATDYSWDCTNKIGSPFSASSLTRASHSPESSVITEAKKRLSERWASVASNENSQDRFQLQRTLSTLGEMLSIPELKEGSKEEVSPFSSKLCTGEDDPKVASAFESTSGTKDEHPVESSCRNLSRSKSAPNSSSACEFDELNTEISSSSFGKPIDQTQVPKSSGRSSFKDKVSGFFFSRSKKPCGEKPARSLPVSDDRLQSISSDLSGKTNDESSRSVDDDLSQSKIVSPDKMPEGSTKVTPSLEDAHALRKPAMYGNLTQNQDRYSQIPVLQAPLADGLSQSSGNSMAERPQALARSPPIESVVRSLSRSTSYSDAASAKTFNSCMMFSEAEREHEQLVFVHELIASAGMDNRESVMSGGWHSIDSPLNPLLLYESLHVDEEEGKCRERRSGRRLLFDAVNAALLDLSQAALRAAYPWNGPLHEVRKNDKVGGSAADQVWALVRNGLSSEKRVPTESASAAVERLVRKEVAGRQWAESSWLEVCEFSKEIGGKLLEELVEETLSELSRH</sequence>
<feature type="compositionally biased region" description="Basic and acidic residues" evidence="1">
    <location>
        <begin position="755"/>
        <end position="764"/>
    </location>
</feature>
<feature type="domain" description="DUF4378" evidence="3">
    <location>
        <begin position="884"/>
        <end position="1047"/>
    </location>
</feature>
<feature type="compositionally biased region" description="Low complexity" evidence="1">
    <location>
        <begin position="670"/>
        <end position="679"/>
    </location>
</feature>
<evidence type="ECO:0000313" key="4">
    <source>
        <dbReference type="EMBL" id="URD74331.1"/>
    </source>
</evidence>